<dbReference type="PANTHER" id="PTHR47506">
    <property type="entry name" value="TRANSCRIPTIONAL REGULATORY PROTEIN"/>
    <property type="match status" value="1"/>
</dbReference>
<dbReference type="OrthoDB" id="3196926at2"/>
<evidence type="ECO:0000313" key="6">
    <source>
        <dbReference type="EMBL" id="PKZ41515.1"/>
    </source>
</evidence>
<dbReference type="PANTHER" id="PTHR47506:SF1">
    <property type="entry name" value="HTH-TYPE TRANSCRIPTIONAL REGULATOR YJDC"/>
    <property type="match status" value="1"/>
</dbReference>
<dbReference type="Pfam" id="PF00440">
    <property type="entry name" value="TetR_N"/>
    <property type="match status" value="1"/>
</dbReference>
<evidence type="ECO:0000256" key="1">
    <source>
        <dbReference type="ARBA" id="ARBA00023015"/>
    </source>
</evidence>
<dbReference type="SUPFAM" id="SSF46689">
    <property type="entry name" value="Homeodomain-like"/>
    <property type="match status" value="1"/>
</dbReference>
<dbReference type="Proteomes" id="UP000234206">
    <property type="component" value="Unassembled WGS sequence"/>
</dbReference>
<organism evidence="6 7">
    <name type="scientific">Kytococcus schroeteri</name>
    <dbReference type="NCBI Taxonomy" id="138300"/>
    <lineage>
        <taxon>Bacteria</taxon>
        <taxon>Bacillati</taxon>
        <taxon>Actinomycetota</taxon>
        <taxon>Actinomycetes</taxon>
        <taxon>Micrococcales</taxon>
        <taxon>Kytococcaceae</taxon>
        <taxon>Kytococcus</taxon>
    </lineage>
</organism>
<dbReference type="InterPro" id="IPR009057">
    <property type="entry name" value="Homeodomain-like_sf"/>
</dbReference>
<keyword evidence="7" id="KW-1185">Reference proteome</keyword>
<dbReference type="InterPro" id="IPR001647">
    <property type="entry name" value="HTH_TetR"/>
</dbReference>
<evidence type="ECO:0000259" key="5">
    <source>
        <dbReference type="PROSITE" id="PS50977"/>
    </source>
</evidence>
<keyword evidence="3" id="KW-0804">Transcription</keyword>
<evidence type="ECO:0000256" key="3">
    <source>
        <dbReference type="ARBA" id="ARBA00023163"/>
    </source>
</evidence>
<proteinExistence type="predicted"/>
<dbReference type="Gene3D" id="1.10.357.10">
    <property type="entry name" value="Tetracycline Repressor, domain 2"/>
    <property type="match status" value="1"/>
</dbReference>
<dbReference type="PROSITE" id="PS50977">
    <property type="entry name" value="HTH_TETR_2"/>
    <property type="match status" value="1"/>
</dbReference>
<keyword evidence="1" id="KW-0805">Transcription regulation</keyword>
<dbReference type="RefSeq" id="WP_101849687.1">
    <property type="nucleotide sequence ID" value="NZ_PKIZ01000012.1"/>
</dbReference>
<evidence type="ECO:0000313" key="7">
    <source>
        <dbReference type="Proteomes" id="UP000234206"/>
    </source>
</evidence>
<keyword evidence="2 4" id="KW-0238">DNA-binding</keyword>
<evidence type="ECO:0000256" key="4">
    <source>
        <dbReference type="PROSITE-ProRule" id="PRU00335"/>
    </source>
</evidence>
<dbReference type="AlphaFoldDB" id="A0A2I1PA59"/>
<dbReference type="EMBL" id="PKIZ01000012">
    <property type="protein sequence ID" value="PKZ41515.1"/>
    <property type="molecule type" value="Genomic_DNA"/>
</dbReference>
<feature type="domain" description="HTH tetR-type" evidence="5">
    <location>
        <begin position="5"/>
        <end position="65"/>
    </location>
</feature>
<name>A0A2I1PA59_9MICO</name>
<comment type="caution">
    <text evidence="6">The sequence shown here is derived from an EMBL/GenBank/DDBJ whole genome shotgun (WGS) entry which is preliminary data.</text>
</comment>
<protein>
    <submittedName>
        <fullName evidence="6">TetR family transcriptional regulator</fullName>
    </submittedName>
</protein>
<sequence length="193" mass="20766">MTAKTPVRERLLDAATRKLFVDGGATTPVTVLLKDAHASAASLYVHFGNRDGLLAAALDRRLEMWTQAWDEHWDATSDPAARLLSPFTAAQELRDRLPEERWCAFRATTVCFPEAAPEVAAVLTRERELLRSRLQQAAGSLLPADPGAAASLARSIEVIYEGSLALMLDGTADDALRAGLVAARSLVRAASAT</sequence>
<reference evidence="6 7" key="1">
    <citation type="submission" date="2017-12" db="EMBL/GenBank/DDBJ databases">
        <title>Phylogenetic diversity of female urinary microbiome.</title>
        <authorList>
            <person name="Thomas-White K."/>
            <person name="Wolfe A.J."/>
        </authorList>
    </citation>
    <scope>NUCLEOTIDE SEQUENCE [LARGE SCALE GENOMIC DNA]</scope>
    <source>
        <strain evidence="6 7">UMB1298</strain>
    </source>
</reference>
<dbReference type="GO" id="GO:0003677">
    <property type="term" value="F:DNA binding"/>
    <property type="evidence" value="ECO:0007669"/>
    <property type="project" value="UniProtKB-UniRule"/>
</dbReference>
<gene>
    <name evidence="6" type="ORF">CYJ76_07310</name>
</gene>
<accession>A0A2I1PA59</accession>
<feature type="DNA-binding region" description="H-T-H motif" evidence="4">
    <location>
        <begin position="28"/>
        <end position="47"/>
    </location>
</feature>
<evidence type="ECO:0000256" key="2">
    <source>
        <dbReference type="ARBA" id="ARBA00023125"/>
    </source>
</evidence>